<dbReference type="InterPro" id="IPR014043">
    <property type="entry name" value="Acyl_transferase_dom"/>
</dbReference>
<dbReference type="InterPro" id="IPR042104">
    <property type="entry name" value="PKS_dehydratase_sf"/>
</dbReference>
<evidence type="ECO:0000256" key="2">
    <source>
        <dbReference type="ARBA" id="ARBA00022553"/>
    </source>
</evidence>
<dbReference type="InterPro" id="IPR032088">
    <property type="entry name" value="SAT"/>
</dbReference>
<reference evidence="11" key="1">
    <citation type="submission" date="2019-04" db="EMBL/GenBank/DDBJ databases">
        <title>Friends and foes A comparative genomics studyof 23 Aspergillus species from section Flavi.</title>
        <authorList>
            <consortium name="DOE Joint Genome Institute"/>
            <person name="Kjaerbolling I."/>
            <person name="Vesth T."/>
            <person name="Frisvad J.C."/>
            <person name="Nybo J.L."/>
            <person name="Theobald S."/>
            <person name="Kildgaard S."/>
            <person name="Isbrandt T."/>
            <person name="Kuo A."/>
            <person name="Sato A."/>
            <person name="Lyhne E.K."/>
            <person name="Kogle M.E."/>
            <person name="Wiebenga A."/>
            <person name="Kun R.S."/>
            <person name="Lubbers R.J."/>
            <person name="Makela M.R."/>
            <person name="Barry K."/>
            <person name="Chovatia M."/>
            <person name="Clum A."/>
            <person name="Daum C."/>
            <person name="Haridas S."/>
            <person name="He G."/>
            <person name="LaButti K."/>
            <person name="Lipzen A."/>
            <person name="Mondo S."/>
            <person name="Riley R."/>
            <person name="Salamov A."/>
            <person name="Simmons B.A."/>
            <person name="Magnuson J.K."/>
            <person name="Henrissat B."/>
            <person name="Mortensen U.H."/>
            <person name="Larsen T.O."/>
            <person name="Devries R.P."/>
            <person name="Grigoriev I.V."/>
            <person name="Machida M."/>
            <person name="Baker S.E."/>
            <person name="Andersen M.R."/>
        </authorList>
    </citation>
    <scope>NUCLEOTIDE SEQUENCE [LARGE SCALE GENOMIC DNA]</scope>
    <source>
        <strain evidence="11">CBS 553.77</strain>
    </source>
</reference>
<feature type="domain" description="PKS/mFAS DH" evidence="9">
    <location>
        <begin position="1289"/>
        <end position="1595"/>
    </location>
</feature>
<evidence type="ECO:0000256" key="1">
    <source>
        <dbReference type="ARBA" id="ARBA00022450"/>
    </source>
</evidence>
<evidence type="ECO:0000259" key="8">
    <source>
        <dbReference type="PROSITE" id="PS52004"/>
    </source>
</evidence>
<dbReference type="SUPFAM" id="SSF55048">
    <property type="entry name" value="Probable ACP-binding domain of malonyl-CoA ACP transacylase"/>
    <property type="match status" value="1"/>
</dbReference>
<dbReference type="OrthoDB" id="329835at2759"/>
<evidence type="ECO:0000256" key="6">
    <source>
        <dbReference type="SAM" id="MobiDB-lite"/>
    </source>
</evidence>
<dbReference type="Gene3D" id="3.10.129.110">
    <property type="entry name" value="Polyketide synthase dehydratase"/>
    <property type="match status" value="1"/>
</dbReference>
<dbReference type="Proteomes" id="UP000327118">
    <property type="component" value="Unassembled WGS sequence"/>
</dbReference>
<dbReference type="Pfam" id="PF00975">
    <property type="entry name" value="Thioesterase"/>
    <property type="match status" value="1"/>
</dbReference>
<dbReference type="EMBL" id="ML739040">
    <property type="protein sequence ID" value="KAE8356309.1"/>
    <property type="molecule type" value="Genomic_DNA"/>
</dbReference>
<evidence type="ECO:0000259" key="7">
    <source>
        <dbReference type="PROSITE" id="PS50075"/>
    </source>
</evidence>
<dbReference type="InterPro" id="IPR018201">
    <property type="entry name" value="Ketoacyl_synth_AS"/>
</dbReference>
<dbReference type="GO" id="GO:0004315">
    <property type="term" value="F:3-oxoacyl-[acyl-carrier-protein] synthase activity"/>
    <property type="evidence" value="ECO:0007669"/>
    <property type="project" value="InterPro"/>
</dbReference>
<dbReference type="Gene3D" id="1.10.1200.10">
    <property type="entry name" value="ACP-like"/>
    <property type="match status" value="2"/>
</dbReference>
<dbReference type="InterPro" id="IPR030918">
    <property type="entry name" value="PT_fungal_PKS"/>
</dbReference>
<evidence type="ECO:0000313" key="10">
    <source>
        <dbReference type="EMBL" id="KAE8356309.1"/>
    </source>
</evidence>
<feature type="region of interest" description="C-terminal hotdog fold" evidence="5">
    <location>
        <begin position="1448"/>
        <end position="1595"/>
    </location>
</feature>
<keyword evidence="11" id="KW-1185">Reference proteome</keyword>
<dbReference type="InterPro" id="IPR006162">
    <property type="entry name" value="Ppantetheine_attach_site"/>
</dbReference>
<feature type="domain" description="Carrier" evidence="7">
    <location>
        <begin position="1750"/>
        <end position="1827"/>
    </location>
</feature>
<dbReference type="InterPro" id="IPR016039">
    <property type="entry name" value="Thiolase-like"/>
</dbReference>
<dbReference type="PROSITE" id="PS00606">
    <property type="entry name" value="KS3_1"/>
    <property type="match status" value="1"/>
</dbReference>
<feature type="region of interest" description="Disordered" evidence="6">
    <location>
        <begin position="1716"/>
        <end position="1737"/>
    </location>
</feature>
<protein>
    <recommendedName>
        <fullName evidence="12">Polyketide synthase</fullName>
    </recommendedName>
</protein>
<dbReference type="InterPro" id="IPR020841">
    <property type="entry name" value="PKS_Beta-ketoAc_synthase_dom"/>
</dbReference>
<dbReference type="SUPFAM" id="SSF53901">
    <property type="entry name" value="Thiolase-like"/>
    <property type="match status" value="1"/>
</dbReference>
<dbReference type="FunFam" id="3.40.366.10:FF:000002">
    <property type="entry name" value="Probable polyketide synthase 2"/>
    <property type="match status" value="1"/>
</dbReference>
<dbReference type="Gene3D" id="3.30.70.3290">
    <property type="match status" value="1"/>
</dbReference>
<dbReference type="PROSITE" id="PS50075">
    <property type="entry name" value="CARRIER"/>
    <property type="match status" value="2"/>
</dbReference>
<dbReference type="InterPro" id="IPR020806">
    <property type="entry name" value="PKS_PP-bd"/>
</dbReference>
<dbReference type="InterPro" id="IPR014031">
    <property type="entry name" value="Ketoacyl_synth_C"/>
</dbReference>
<dbReference type="Gene3D" id="3.40.366.10">
    <property type="entry name" value="Malonyl-Coenzyme A Acyl Carrier Protein, domain 2"/>
    <property type="match status" value="2"/>
</dbReference>
<dbReference type="Pfam" id="PF00109">
    <property type="entry name" value="ketoacyl-synt"/>
    <property type="match status" value="1"/>
</dbReference>
<accession>A0A5N6ZHQ5</accession>
<dbReference type="SUPFAM" id="SSF52151">
    <property type="entry name" value="FabD/lysophospholipase-like"/>
    <property type="match status" value="1"/>
</dbReference>
<dbReference type="SMART" id="SM00823">
    <property type="entry name" value="PKS_PP"/>
    <property type="match status" value="2"/>
</dbReference>
<name>A0A5N6ZHQ5_9EURO</name>
<dbReference type="PROSITE" id="PS00012">
    <property type="entry name" value="PHOSPHOPANTETHEINE"/>
    <property type="match status" value="1"/>
</dbReference>
<dbReference type="FunFam" id="1.10.1200.10:FF:000011">
    <property type="entry name" value="Sterigmatocystin biosynthesis polyketide synthase"/>
    <property type="match status" value="2"/>
</dbReference>
<dbReference type="InterPro" id="IPR001227">
    <property type="entry name" value="Ac_transferase_dom_sf"/>
</dbReference>
<dbReference type="InterPro" id="IPR009081">
    <property type="entry name" value="PP-bd_ACP"/>
</dbReference>
<dbReference type="GO" id="GO:0004312">
    <property type="term" value="F:fatty acid synthase activity"/>
    <property type="evidence" value="ECO:0007669"/>
    <property type="project" value="TreeGrafter"/>
</dbReference>
<dbReference type="InterPro" id="IPR001031">
    <property type="entry name" value="Thioesterase"/>
</dbReference>
<dbReference type="InterPro" id="IPR016035">
    <property type="entry name" value="Acyl_Trfase/lysoPLipase"/>
</dbReference>
<organism evidence="10 11">
    <name type="scientific">Aspergillus coremiiformis</name>
    <dbReference type="NCBI Taxonomy" id="138285"/>
    <lineage>
        <taxon>Eukaryota</taxon>
        <taxon>Fungi</taxon>
        <taxon>Dikarya</taxon>
        <taxon>Ascomycota</taxon>
        <taxon>Pezizomycotina</taxon>
        <taxon>Eurotiomycetes</taxon>
        <taxon>Eurotiomycetidae</taxon>
        <taxon>Eurotiales</taxon>
        <taxon>Aspergillaceae</taxon>
        <taxon>Aspergillus</taxon>
        <taxon>Aspergillus subgen. Circumdati</taxon>
    </lineage>
</organism>
<dbReference type="Gene3D" id="3.40.50.1820">
    <property type="entry name" value="alpha/beta hydrolase"/>
    <property type="match status" value="1"/>
</dbReference>
<dbReference type="GO" id="GO:0044550">
    <property type="term" value="P:secondary metabolite biosynthetic process"/>
    <property type="evidence" value="ECO:0007669"/>
    <property type="project" value="UniProtKB-ARBA"/>
</dbReference>
<keyword evidence="3" id="KW-0808">Transferase</keyword>
<dbReference type="PROSITE" id="PS52004">
    <property type="entry name" value="KS3_2"/>
    <property type="match status" value="1"/>
</dbReference>
<feature type="region of interest" description="N-terminal hotdog fold" evidence="5">
    <location>
        <begin position="1289"/>
        <end position="1420"/>
    </location>
</feature>
<evidence type="ECO:0008006" key="12">
    <source>
        <dbReference type="Google" id="ProtNLM"/>
    </source>
</evidence>
<dbReference type="Pfam" id="PF16073">
    <property type="entry name" value="SAT"/>
    <property type="match status" value="1"/>
</dbReference>
<dbReference type="FunFam" id="3.10.129.110:FF:000001">
    <property type="entry name" value="Sterigmatocystin biosynthesis polyketide synthase"/>
    <property type="match status" value="1"/>
</dbReference>
<dbReference type="Gene3D" id="3.40.47.10">
    <property type="match status" value="1"/>
</dbReference>
<evidence type="ECO:0000259" key="9">
    <source>
        <dbReference type="PROSITE" id="PS52019"/>
    </source>
</evidence>
<dbReference type="CDD" id="cd00833">
    <property type="entry name" value="PKS"/>
    <property type="match status" value="1"/>
</dbReference>
<feature type="compositionally biased region" description="Polar residues" evidence="6">
    <location>
        <begin position="1716"/>
        <end position="1734"/>
    </location>
</feature>
<dbReference type="Pfam" id="PF02801">
    <property type="entry name" value="Ketoacyl-synt_C"/>
    <property type="match status" value="1"/>
</dbReference>
<evidence type="ECO:0000256" key="5">
    <source>
        <dbReference type="PROSITE-ProRule" id="PRU01363"/>
    </source>
</evidence>
<dbReference type="InterPro" id="IPR036736">
    <property type="entry name" value="ACP-like_sf"/>
</dbReference>
<dbReference type="InterPro" id="IPR049900">
    <property type="entry name" value="PKS_mFAS_DH"/>
</dbReference>
<evidence type="ECO:0000256" key="3">
    <source>
        <dbReference type="ARBA" id="ARBA00022679"/>
    </source>
</evidence>
<dbReference type="PANTHER" id="PTHR43775">
    <property type="entry name" value="FATTY ACID SYNTHASE"/>
    <property type="match status" value="1"/>
</dbReference>
<dbReference type="NCBIfam" id="TIGR04532">
    <property type="entry name" value="PT_fungal_PKS"/>
    <property type="match status" value="1"/>
</dbReference>
<feature type="active site" description="Proton donor; for dehydratase activity" evidence="5">
    <location>
        <position position="1506"/>
    </location>
</feature>
<keyword evidence="2" id="KW-0597">Phosphoprotein</keyword>
<dbReference type="InterPro" id="IPR014030">
    <property type="entry name" value="Ketoacyl_synth_N"/>
</dbReference>
<dbReference type="InterPro" id="IPR029058">
    <property type="entry name" value="AB_hydrolase_fold"/>
</dbReference>
<evidence type="ECO:0000256" key="4">
    <source>
        <dbReference type="ARBA" id="ARBA00022737"/>
    </source>
</evidence>
<dbReference type="Pfam" id="PF00550">
    <property type="entry name" value="PP-binding"/>
    <property type="match status" value="2"/>
</dbReference>
<dbReference type="Pfam" id="PF00698">
    <property type="entry name" value="Acyl_transf_1"/>
    <property type="match status" value="1"/>
</dbReference>
<dbReference type="GO" id="GO:0031177">
    <property type="term" value="F:phosphopantetheine binding"/>
    <property type="evidence" value="ECO:0007669"/>
    <property type="project" value="InterPro"/>
</dbReference>
<dbReference type="FunFam" id="3.40.47.10:FF:000031">
    <property type="entry name" value="Sterigmatocystin biosynthesis polyketide synthase"/>
    <property type="match status" value="1"/>
</dbReference>
<dbReference type="FunFam" id="3.40.50.1820:FF:000116">
    <property type="entry name" value="Sterigmatocystin biosynthesis polyketide synthase"/>
    <property type="match status" value="1"/>
</dbReference>
<dbReference type="SUPFAM" id="SSF47336">
    <property type="entry name" value="ACP-like"/>
    <property type="match status" value="2"/>
</dbReference>
<dbReference type="InterPro" id="IPR016036">
    <property type="entry name" value="Malonyl_transacylase_ACP-bd"/>
</dbReference>
<dbReference type="SUPFAM" id="SSF53474">
    <property type="entry name" value="alpha/beta-Hydrolases"/>
    <property type="match status" value="1"/>
</dbReference>
<feature type="domain" description="Carrier" evidence="7">
    <location>
        <begin position="1633"/>
        <end position="1710"/>
    </location>
</feature>
<dbReference type="GO" id="GO:0006633">
    <property type="term" value="P:fatty acid biosynthetic process"/>
    <property type="evidence" value="ECO:0007669"/>
    <property type="project" value="InterPro"/>
</dbReference>
<keyword evidence="1" id="KW-0596">Phosphopantetheine</keyword>
<keyword evidence="4" id="KW-0677">Repeat</keyword>
<proteinExistence type="predicted"/>
<dbReference type="SMART" id="SM00827">
    <property type="entry name" value="PKS_AT"/>
    <property type="match status" value="1"/>
</dbReference>
<gene>
    <name evidence="10" type="ORF">BDV28DRAFT_145344</name>
</gene>
<dbReference type="PROSITE" id="PS52019">
    <property type="entry name" value="PKS_MFAS_DH"/>
    <property type="match status" value="1"/>
</dbReference>
<evidence type="ECO:0000313" key="11">
    <source>
        <dbReference type="Proteomes" id="UP000327118"/>
    </source>
</evidence>
<feature type="domain" description="Ketosynthase family 3 (KS3)" evidence="8">
    <location>
        <begin position="371"/>
        <end position="802"/>
    </location>
</feature>
<sequence length="2118" mass="233062">MTNIYLFGDQSIPTDGGLRKLLLGMSKNPTLKSFLDEAFFAIQREISYLPSKERVSLPEAHTLALFLDAIQKGRRHVALESALLCLYEIGEYIHLLQSMDLCHPPIDSLLVGFCTGSLAAAAIACSRTVIDLLAVGMKAVVVAFRLGMHVARRTNALGGEVSQNLKSWTLVIADILESQAAQILREFGNDDENIPGPWKPYISAVGTGTVTISGTPKAIEALQKSPHLRCKKSICLPVYAPYHSAHIHGEEDAERILRSSPINKSMLCQGIRTPLVSCATGMILKETTFGDLLRVLVSEILTCPIRLDILDESIVQHVSKSSIRLIPIHTNVATKMTPRLTEIGLEVECVRAKAPEEALMGIHQQRPSQDSSKIAITGFSGRFPAADSLAEFWTMLQQGLDVHKPIPADRFDREAHYDATFQRKNTSRILHGCWIRNPGLFDARFFRMSPREACQADPAQRLALLTAYEAMEMAGFVLDRTPSSRRDRVGVYYGMTSDDWREVNSGQDIDTYFIPGGIRAFVSGRLNYFFKFGGPSIVIDTACSSSLAAIDIACTALLNRDCDTAVAGGTNIITSPDNFAGLDRAHFLSPTGNCKTFDDGADGYCRADGVGTVLLKRLSDAVADNDPIFGVIVGAQTSHSAEAVSITRPLADTQAKLFRQLLIESGIHPHDITYIEMHGTGTQFGDAAEMESVLNTFAWDHSRGRDQPLDLGSVKANVGHGESASGVTALIKVLLMMQKNCIPPHCGIKERINHHFPMDMEQRNVHIPLRQTEWPRPRGGKRCSFVNNFSAAGGNTALLLEDAPSSNLLTPASSKDPRMYHIVAVSSRSSKALSKNIQVLAEAIGCEASPELLGRIGYTTTARRMHHPYRVAFASSDIQDIKRQLLAATVTAYIEPCPAKTPGVGFLFTGQGTQQTAMAQDLYQLFASFHADITDFDAIGRGHGLPSILPLITGTVEIKELSPIIIQVGTVVIQIAMARLWQNWGVTPQYALGHSLGEYAAIYVAGVLSISDTIYLAGSRAVMLEKRCMSGTHGMVSVKASVADLKEILSEMQVEIACINGKDDTVLSGPNAAIDRAAEKLLERGVRFKSLSLPFAFHSSQVDPILNELEHIANQVTFRPPKIPIVSPLLGQIIQEGGYIGAKYIRRHCREPVNFLGAVHAAEREGIISSSGLAVEVSTHPILKRLVKNTVGPDFRVCPTLCQREDTFKTLTESLSMLYLGGVSVDWDEYHRDFNGSQQVVTLPPYSWDYENYWIQYQNNFCLTKGCPTESVHADAFTTVPTRLSSSVQKIVEERVDASRTMIVIESDMNDSELLPVALGHKVNGLALCPSSLYADIGYTIGRYLLMKHQGLEEYKIDICNMVVEKALVFKATGIQLIRASLDMDWNVLRGNMKVYSVDETGNCVSEHAHCTIALQRAGHWEDNWHRQFYLIQRSIEQLKREVENGSTDKIHRGLVYQLFSFVMQYSSSYQGMEEVIFDSSKFEATARVCLQPTEGQYALNPYWSDSFGHLTGFIMNCNDSLDLTEHIFVNHGWSFLRCNEPFSTETIYQTHVRMQPMAGNDSLYVGDVYVLRNNRIIAQFGAVKFQKVQRRILEMLLPAPASKRAAPGIKPKNPGATKPARLFRYEERAQSPPVSSVWQQVLGTIAQEIGVHPRQLTDAVQFADVGVDSLMSLNILGILRESLGLDVPSTLFQDFPSVQSLQAYLSISSASGVNNDGSCSSTSPGGNASTAATLPSVGDEEQSTCSEVDIMGNTVSLVLSILAEETGVALKELFKENNLTERGLDSLLSLTALGRVREEMNLDLPQHFFLEHTSVSSITAALQKILYSAEDSPESVAGTLHPPATSVLLQGNESSSQRLFLFPDGSGSSTSYTMLPTISPDLRVYAMNCPYLKHPEELKCNLQDLTPAYISEIRRRQPHGPYNLSGWSAGGIAAYEAAQYLVKQGEIVDRLILIDSPNPMGLGKFPPQFYDFLEERGVFGSHGGQKAPEWLIQHFKTYTNVLDLYRPVPFVPACATPRTTIVWAEDGVCKSPGDPQPELRSEDPGVMAWLLENRAVLGPNGWDQLLGEANIHIESVPDADHFSIVRHPAATRLTDILRKAMLGLHVRVDEQDDNILF</sequence>
<dbReference type="PANTHER" id="PTHR43775:SF45">
    <property type="entry name" value="CONIDIAL PIGMENT POLYKETIDE SYNTHASE ALB1"/>
    <property type="match status" value="1"/>
</dbReference>
<dbReference type="SMART" id="SM00825">
    <property type="entry name" value="PKS_KS"/>
    <property type="match status" value="1"/>
</dbReference>
<feature type="active site" description="Proton acceptor; for dehydratase activity" evidence="5">
    <location>
        <position position="1321"/>
    </location>
</feature>
<dbReference type="InterPro" id="IPR050091">
    <property type="entry name" value="PKS_NRPS_Biosynth_Enz"/>
</dbReference>